<sequence>MKFDHILYHRNCPDGFSALSLLMRSDIIVPGSFYWGDSPDTKIIPRHINNKTIIAVDLGYSKDIIMGILKVCKKLVFIDHHITHHKSRSLIKDDKFTYIYNEKLCGATLVFNYLNRFNTDKIKKKTPLYLKYIQDNDLGIWQYPETKMFLVALEIKILHNPKYNTRKRLSKWNILYIDDNVKRYIKKGKIYLEYRYFLLERNSMHYKLVTIKHANRKYLFVTVNNSGALSGKLGCYLNDKFPETDGSIVYQYLDGRRVRCILRSNDIAINWLAERYGGGGHPKAAAFDITIKTFDWLDKL</sequence>
<accession>A0A5J6VIQ8</accession>
<dbReference type="PANTHER" id="PTHR46922">
    <property type="entry name" value="DHHA1 DOMAIN PROTEIN"/>
    <property type="match status" value="1"/>
</dbReference>
<dbReference type="PANTHER" id="PTHR46922:SF4">
    <property type="entry name" value="DHHA1 DOMAIN PROTEIN"/>
    <property type="match status" value="1"/>
</dbReference>
<dbReference type="InterPro" id="IPR038763">
    <property type="entry name" value="DHH_sf"/>
</dbReference>
<dbReference type="Gene3D" id="3.10.310.30">
    <property type="match status" value="1"/>
</dbReference>
<proteinExistence type="predicted"/>
<protein>
    <submittedName>
        <fullName evidence="1">Uncharacterized protein</fullName>
    </submittedName>
</protein>
<name>A0A5J6VIQ8_9VIRU</name>
<reference evidence="1" key="1">
    <citation type="journal article" date="2019" name="Philos. Trans. R. Soc. Lond., B, Biol. Sci.">
        <title>Targeted metagenomic recovery of four divergent viruses reveals shared and distinctive characteristics of giant viruses of marine eukaryotes.</title>
        <authorList>
            <person name="Needham D.M."/>
            <person name="Poirier C."/>
            <person name="Hehenberger E."/>
            <person name="Jimenez V."/>
            <person name="Swalwell J.E."/>
            <person name="Santoro A.E."/>
            <person name="Worden A.Z."/>
        </authorList>
    </citation>
    <scope>NUCLEOTIDE SEQUENCE</scope>
    <source>
        <strain evidence="1">OPacV-662</strain>
    </source>
</reference>
<evidence type="ECO:0000313" key="1">
    <source>
        <dbReference type="EMBL" id="QFG73764.1"/>
    </source>
</evidence>
<organism evidence="1">
    <name type="scientific">Megaviridae environmental sample</name>
    <dbReference type="NCBI Taxonomy" id="1737588"/>
    <lineage>
        <taxon>Viruses</taxon>
        <taxon>Varidnaviria</taxon>
        <taxon>Bamfordvirae</taxon>
        <taxon>Nucleocytoviricota</taxon>
        <taxon>Megaviricetes</taxon>
        <taxon>Imitervirales</taxon>
        <taxon>Mimiviridae</taxon>
        <taxon>environmental samples</taxon>
    </lineage>
</organism>
<dbReference type="SUPFAM" id="SSF64182">
    <property type="entry name" value="DHH phosphoesterases"/>
    <property type="match status" value="1"/>
</dbReference>
<dbReference type="EMBL" id="MN448270">
    <property type="protein sequence ID" value="QFG73764.1"/>
    <property type="molecule type" value="Genomic_DNA"/>
</dbReference>